<feature type="region of interest" description="Disordered" evidence="3">
    <location>
        <begin position="1"/>
        <end position="51"/>
    </location>
</feature>
<dbReference type="InterPro" id="IPR049945">
    <property type="entry name" value="AAA_22"/>
</dbReference>
<dbReference type="GO" id="GO:0003688">
    <property type="term" value="F:DNA replication origin binding"/>
    <property type="evidence" value="ECO:0007669"/>
    <property type="project" value="TreeGrafter"/>
</dbReference>
<keyword evidence="2" id="KW-0235">DNA replication</keyword>
<evidence type="ECO:0000313" key="6">
    <source>
        <dbReference type="Proteomes" id="UP000092993"/>
    </source>
</evidence>
<dbReference type="CDD" id="cd00009">
    <property type="entry name" value="AAA"/>
    <property type="match status" value="1"/>
</dbReference>
<protein>
    <submittedName>
        <fullName evidence="5">Cell division control protein 6</fullName>
    </submittedName>
</protein>
<dbReference type="GO" id="GO:0005634">
    <property type="term" value="C:nucleus"/>
    <property type="evidence" value="ECO:0007669"/>
    <property type="project" value="TreeGrafter"/>
</dbReference>
<dbReference type="GO" id="GO:0006270">
    <property type="term" value="P:DNA replication initiation"/>
    <property type="evidence" value="ECO:0007669"/>
    <property type="project" value="TreeGrafter"/>
</dbReference>
<dbReference type="InterPro" id="IPR003593">
    <property type="entry name" value="AAA+_ATPase"/>
</dbReference>
<comment type="similarity">
    <text evidence="1">Belongs to the CDC6/cdc18 family.</text>
</comment>
<keyword evidence="6" id="KW-1185">Reference proteome</keyword>
<organism evidence="5 6">
    <name type="scientific">Grifola frondosa</name>
    <name type="common">Maitake</name>
    <name type="synonym">Polyporus frondosus</name>
    <dbReference type="NCBI Taxonomy" id="5627"/>
    <lineage>
        <taxon>Eukaryota</taxon>
        <taxon>Fungi</taxon>
        <taxon>Dikarya</taxon>
        <taxon>Basidiomycota</taxon>
        <taxon>Agaricomycotina</taxon>
        <taxon>Agaricomycetes</taxon>
        <taxon>Polyporales</taxon>
        <taxon>Grifolaceae</taxon>
        <taxon>Grifola</taxon>
    </lineage>
</organism>
<comment type="caution">
    <text evidence="5">The sequence shown here is derived from an EMBL/GenBank/DDBJ whole genome shotgun (WGS) entry which is preliminary data.</text>
</comment>
<keyword evidence="5" id="KW-0131">Cell cycle</keyword>
<dbReference type="Proteomes" id="UP000092993">
    <property type="component" value="Unassembled WGS sequence"/>
</dbReference>
<dbReference type="PANTHER" id="PTHR10763">
    <property type="entry name" value="CELL DIVISION CONTROL PROTEIN 6-RELATED"/>
    <property type="match status" value="1"/>
</dbReference>
<dbReference type="SUPFAM" id="SSF52540">
    <property type="entry name" value="P-loop containing nucleoside triphosphate hydrolases"/>
    <property type="match status" value="1"/>
</dbReference>
<dbReference type="EMBL" id="LUGG01000022">
    <property type="protein sequence ID" value="OBZ68326.1"/>
    <property type="molecule type" value="Genomic_DNA"/>
</dbReference>
<keyword evidence="5" id="KW-0132">Cell division</keyword>
<proteinExistence type="inferred from homology"/>
<evidence type="ECO:0000256" key="1">
    <source>
        <dbReference type="ARBA" id="ARBA00006184"/>
    </source>
</evidence>
<dbReference type="STRING" id="5627.A0A1C7LVS4"/>
<dbReference type="InterPro" id="IPR050311">
    <property type="entry name" value="ORC1/CDC6"/>
</dbReference>
<dbReference type="PANTHER" id="PTHR10763:SF26">
    <property type="entry name" value="CELL DIVISION CONTROL PROTEIN 6 HOMOLOG"/>
    <property type="match status" value="1"/>
</dbReference>
<evidence type="ECO:0000256" key="2">
    <source>
        <dbReference type="ARBA" id="ARBA00022705"/>
    </source>
</evidence>
<sequence length="268" mass="29316">MTRSSVLGKRPHRPPVESASCDVTQNLPTPTPRQIQSASEHPQLPPTYRRQSFPHSRHFIRRHASTSNVQLSATSPSQPLFHASLRAPPHPCPARALLRPTCNNAIDIAGRAVERQAVADFIASFLNLTKPSSDEPSCLYISGSPGTGKTALVNAVIRALDNDLQTNKVKVMLVNCMALNSVDAVWVRLLEELDIPQKGKTTRKGRKGKEAPSQTVERLIAGRKFKCIIMLDELDHVASSSPALSSLFTLAETYSSHLRLIGIANTHI</sequence>
<evidence type="ECO:0000313" key="5">
    <source>
        <dbReference type="EMBL" id="OBZ68326.1"/>
    </source>
</evidence>
<gene>
    <name evidence="5" type="primary">CDC6</name>
    <name evidence="5" type="ORF">A0H81_11917</name>
</gene>
<dbReference type="AlphaFoldDB" id="A0A1C7LVS4"/>
<dbReference type="GO" id="GO:0051301">
    <property type="term" value="P:cell division"/>
    <property type="evidence" value="ECO:0007669"/>
    <property type="project" value="UniProtKB-KW"/>
</dbReference>
<dbReference type="OrthoDB" id="1926878at2759"/>
<dbReference type="InterPro" id="IPR027417">
    <property type="entry name" value="P-loop_NTPase"/>
</dbReference>
<dbReference type="Gene3D" id="3.40.50.300">
    <property type="entry name" value="P-loop containing nucleotide triphosphate hydrolases"/>
    <property type="match status" value="1"/>
</dbReference>
<dbReference type="SMART" id="SM00382">
    <property type="entry name" value="AAA"/>
    <property type="match status" value="1"/>
</dbReference>
<name>A0A1C7LVS4_GRIFR</name>
<dbReference type="GO" id="GO:0033314">
    <property type="term" value="P:mitotic DNA replication checkpoint signaling"/>
    <property type="evidence" value="ECO:0007669"/>
    <property type="project" value="TreeGrafter"/>
</dbReference>
<reference evidence="5 6" key="1">
    <citation type="submission" date="2016-03" db="EMBL/GenBank/DDBJ databases">
        <title>Whole genome sequencing of Grifola frondosa 9006-11.</title>
        <authorList>
            <person name="Min B."/>
            <person name="Park H."/>
            <person name="Kim J.-G."/>
            <person name="Cho H."/>
            <person name="Oh Y.-L."/>
            <person name="Kong W.-S."/>
            <person name="Choi I.-G."/>
        </authorList>
    </citation>
    <scope>NUCLEOTIDE SEQUENCE [LARGE SCALE GENOMIC DNA]</scope>
    <source>
        <strain evidence="5 6">9006-11</strain>
    </source>
</reference>
<feature type="compositionally biased region" description="Polar residues" evidence="3">
    <location>
        <begin position="21"/>
        <end position="40"/>
    </location>
</feature>
<evidence type="ECO:0000256" key="3">
    <source>
        <dbReference type="SAM" id="MobiDB-lite"/>
    </source>
</evidence>
<accession>A0A1C7LVS4</accession>
<evidence type="ECO:0000259" key="4">
    <source>
        <dbReference type="SMART" id="SM00382"/>
    </source>
</evidence>
<dbReference type="GO" id="GO:0016887">
    <property type="term" value="F:ATP hydrolysis activity"/>
    <property type="evidence" value="ECO:0007669"/>
    <property type="project" value="InterPro"/>
</dbReference>
<feature type="domain" description="AAA+ ATPase" evidence="4">
    <location>
        <begin position="135"/>
        <end position="262"/>
    </location>
</feature>
<dbReference type="Pfam" id="PF13401">
    <property type="entry name" value="AAA_22"/>
    <property type="match status" value="1"/>
</dbReference>